<name>A0AA36PJ09_YERMO</name>
<proteinExistence type="predicted"/>
<feature type="region of interest" description="Disordered" evidence="1">
    <location>
        <begin position="346"/>
        <end position="382"/>
    </location>
</feature>
<feature type="region of interest" description="Disordered" evidence="1">
    <location>
        <begin position="235"/>
        <end position="273"/>
    </location>
</feature>
<evidence type="ECO:0000313" key="4">
    <source>
        <dbReference type="Proteomes" id="UP000040841"/>
    </source>
</evidence>
<organism evidence="3 4">
    <name type="scientific">Yersinia mollaretii</name>
    <dbReference type="NCBI Taxonomy" id="33060"/>
    <lineage>
        <taxon>Bacteria</taxon>
        <taxon>Pseudomonadati</taxon>
        <taxon>Pseudomonadota</taxon>
        <taxon>Gammaproteobacteria</taxon>
        <taxon>Enterobacterales</taxon>
        <taxon>Yersiniaceae</taxon>
        <taxon>Yersinia</taxon>
    </lineage>
</organism>
<protein>
    <submittedName>
        <fullName evidence="3">Type III secretion protein</fullName>
    </submittedName>
</protein>
<gene>
    <name evidence="3" type="ORF">ERS008502_01676</name>
</gene>
<feature type="region of interest" description="Disordered" evidence="1">
    <location>
        <begin position="1"/>
        <end position="43"/>
    </location>
</feature>
<dbReference type="AlphaFoldDB" id="A0AA36PJ09"/>
<dbReference type="InterPro" id="IPR056746">
    <property type="entry name" value="SPAN_dom"/>
</dbReference>
<dbReference type="Proteomes" id="UP000040841">
    <property type="component" value="Unassembled WGS sequence"/>
</dbReference>
<dbReference type="Pfam" id="PF02510">
    <property type="entry name" value="SPAN"/>
    <property type="match status" value="1"/>
</dbReference>
<reference evidence="3 4" key="1">
    <citation type="submission" date="2015-03" db="EMBL/GenBank/DDBJ databases">
        <authorList>
            <consortium name="Pathogen Informatics"/>
            <person name="Murphy D."/>
        </authorList>
    </citation>
    <scope>NUCLEOTIDE SEQUENCE [LARGE SCALE GENOMIC DNA]</scope>
    <source>
        <strain evidence="3 4">FE82747</strain>
    </source>
</reference>
<feature type="compositionally biased region" description="Basic and acidic residues" evidence="1">
    <location>
        <begin position="348"/>
        <end position="376"/>
    </location>
</feature>
<evidence type="ECO:0000256" key="1">
    <source>
        <dbReference type="SAM" id="MobiDB-lite"/>
    </source>
</evidence>
<accession>A0AA36PJ09</accession>
<comment type="caution">
    <text evidence="3">The sequence shown here is derived from an EMBL/GenBank/DDBJ whole genome shotgun (WGS) entry which is preliminary data.</text>
</comment>
<dbReference type="RefSeq" id="WP_072083515.1">
    <property type="nucleotide sequence ID" value="NZ_CABMMJ010000002.1"/>
</dbReference>
<feature type="compositionally biased region" description="Polar residues" evidence="1">
    <location>
        <begin position="263"/>
        <end position="273"/>
    </location>
</feature>
<feature type="compositionally biased region" description="Basic and acidic residues" evidence="1">
    <location>
        <begin position="237"/>
        <end position="260"/>
    </location>
</feature>
<dbReference type="EMBL" id="CQBM01000002">
    <property type="protein sequence ID" value="CNH89814.1"/>
    <property type="molecule type" value="Genomic_DNA"/>
</dbReference>
<evidence type="ECO:0000313" key="3">
    <source>
        <dbReference type="EMBL" id="CNH89814.1"/>
    </source>
</evidence>
<feature type="domain" description="Surface presentation of antigen" evidence="2">
    <location>
        <begin position="307"/>
        <end position="381"/>
    </location>
</feature>
<evidence type="ECO:0000259" key="2">
    <source>
        <dbReference type="Pfam" id="PF02510"/>
    </source>
</evidence>
<sequence length="382" mass="41190">MVAIKQAPISTSLDLKGDDSARISPSAIRRDDNEQRVSSVRGEAKKKAAEWLDKLLLDKTKQRKKKGEELSAPILLVPAMVINSLPLSTPVKLHFAQSLVSEQAPAGEVLAPMSEAAAEPPKRGEEAPAKSISLEKNINLAKLGGEKVPTQVADKKSGLVAADTFTRPTVIPQESSDQQLAALSSAEGENPVMLNTSVPTFSVEGDKAAMPHTSLSTLAPDMPRVVTRDALFATAESGRESDSSAHFADKKENLRGDERPQGGVTQPSTTPAATLSDAVEIKAPPQTLPEGMTAEGMMAKGEPMTEHRTLSYTFTQWKNSPMVTFELSGAGELTAMTASAEVQQALQENHHLLESENPLHFRDDEQDKERRGRQQSEQEDEA</sequence>